<dbReference type="GO" id="GO:0004719">
    <property type="term" value="F:protein-L-isoaspartate (D-aspartate) O-methyltransferase activity"/>
    <property type="evidence" value="ECO:0007669"/>
    <property type="project" value="UniProtKB-UniRule"/>
</dbReference>
<evidence type="ECO:0000256" key="4">
    <source>
        <dbReference type="ARBA" id="ARBA00022603"/>
    </source>
</evidence>
<dbReference type="PANTHER" id="PTHR11579">
    <property type="entry name" value="PROTEIN-L-ISOASPARTATE O-METHYLTRANSFERASE"/>
    <property type="match status" value="1"/>
</dbReference>
<evidence type="ECO:0000313" key="9">
    <source>
        <dbReference type="Proteomes" id="UP000492821"/>
    </source>
</evidence>
<dbReference type="AlphaFoldDB" id="A0A7E4WD98"/>
<dbReference type="InterPro" id="IPR000682">
    <property type="entry name" value="PCMT"/>
</dbReference>
<reference evidence="9" key="1">
    <citation type="journal article" date="2013" name="Genetics">
        <title>The draft genome and transcriptome of Panagrellus redivivus are shaped by the harsh demands of a free-living lifestyle.</title>
        <authorList>
            <person name="Srinivasan J."/>
            <person name="Dillman A.R."/>
            <person name="Macchietto M.G."/>
            <person name="Heikkinen L."/>
            <person name="Lakso M."/>
            <person name="Fracchia K.M."/>
            <person name="Antoshechkin I."/>
            <person name="Mortazavi A."/>
            <person name="Wong G."/>
            <person name="Sternberg P.W."/>
        </authorList>
    </citation>
    <scope>NUCLEOTIDE SEQUENCE [LARGE SCALE GENOMIC DNA]</scope>
    <source>
        <strain evidence="9">MT8872</strain>
    </source>
</reference>
<evidence type="ECO:0000256" key="6">
    <source>
        <dbReference type="ARBA" id="ARBA00022691"/>
    </source>
</evidence>
<dbReference type="PROSITE" id="PS01279">
    <property type="entry name" value="PCMT"/>
    <property type="match status" value="1"/>
</dbReference>
<dbReference type="Gene3D" id="3.40.50.150">
    <property type="entry name" value="Vaccinia Virus protein VP39"/>
    <property type="match status" value="1"/>
</dbReference>
<dbReference type="Pfam" id="PF01135">
    <property type="entry name" value="PCMT"/>
    <property type="match status" value="1"/>
</dbReference>
<evidence type="ECO:0000256" key="5">
    <source>
        <dbReference type="ARBA" id="ARBA00022679"/>
    </source>
</evidence>
<evidence type="ECO:0000313" key="10">
    <source>
        <dbReference type="WBParaSite" id="Pan_g9495.t1"/>
    </source>
</evidence>
<dbReference type="WBParaSite" id="Pan_g9495.t1">
    <property type="protein sequence ID" value="Pan_g9495.t1"/>
    <property type="gene ID" value="Pan_g9495"/>
</dbReference>
<evidence type="ECO:0000256" key="2">
    <source>
        <dbReference type="ARBA" id="ARBA00005369"/>
    </source>
</evidence>
<dbReference type="GO" id="GO:0005737">
    <property type="term" value="C:cytoplasm"/>
    <property type="evidence" value="ECO:0007669"/>
    <property type="project" value="UniProtKB-SubCell"/>
</dbReference>
<evidence type="ECO:0000256" key="3">
    <source>
        <dbReference type="ARBA" id="ARBA00022490"/>
    </source>
</evidence>
<dbReference type="SUPFAM" id="SSF53335">
    <property type="entry name" value="S-adenosyl-L-methionine-dependent methyltransferases"/>
    <property type="match status" value="1"/>
</dbReference>
<dbReference type="Proteomes" id="UP000492821">
    <property type="component" value="Unassembled WGS sequence"/>
</dbReference>
<name>A0A7E4WD98_PANRE</name>
<evidence type="ECO:0000256" key="1">
    <source>
        <dbReference type="ARBA" id="ARBA00004496"/>
    </source>
</evidence>
<keyword evidence="3" id="KW-0963">Cytoplasm</keyword>
<dbReference type="PANTHER" id="PTHR11579:SF0">
    <property type="entry name" value="PROTEIN-L-ISOASPARTATE(D-ASPARTATE) O-METHYLTRANSFERASE"/>
    <property type="match status" value="1"/>
</dbReference>
<dbReference type="CDD" id="cd02440">
    <property type="entry name" value="AdoMet_MTases"/>
    <property type="match status" value="1"/>
</dbReference>
<comment type="subcellular location">
    <subcellularLocation>
        <location evidence="1">Cytoplasm</location>
    </subcellularLocation>
</comment>
<sequence>MAWRSHGRTNADLVRNLETSENRIFTSPRVREAMLAVDRGDFTKIDPYQDSPQGIGCRATISAPHMHAAALEALSETIGNAVKSGQECRVLDVGSGSGYLTACLAVMAGPTSKVVGIEHIGQLVNDSLANLKKHHSDMLASGRLQIIEGDGRVGYPQLAPYDAIHVGAASPQMPTDLISQLKIGGRMVVPVGVAEQRFLQVDRINETDIATKTLMDVIYVPLTDKAAQMCR</sequence>
<keyword evidence="6 8" id="KW-0949">S-adenosyl-L-methionine</keyword>
<dbReference type="InterPro" id="IPR029063">
    <property type="entry name" value="SAM-dependent_MTases_sf"/>
</dbReference>
<evidence type="ECO:0000256" key="8">
    <source>
        <dbReference type="RuleBase" id="RU003802"/>
    </source>
</evidence>
<keyword evidence="5 8" id="KW-0808">Transferase</keyword>
<dbReference type="GO" id="GO:0032259">
    <property type="term" value="P:methylation"/>
    <property type="evidence" value="ECO:0007669"/>
    <property type="project" value="UniProtKB-KW"/>
</dbReference>
<comment type="catalytic activity">
    <reaction evidence="7">
        <text>[protein]-L-isoaspartate + S-adenosyl-L-methionine = [protein]-L-isoaspartate alpha-methyl ester + S-adenosyl-L-homocysteine</text>
        <dbReference type="Rhea" id="RHEA:12705"/>
        <dbReference type="Rhea" id="RHEA-COMP:12143"/>
        <dbReference type="Rhea" id="RHEA-COMP:12144"/>
        <dbReference type="ChEBI" id="CHEBI:57856"/>
        <dbReference type="ChEBI" id="CHEBI:59789"/>
        <dbReference type="ChEBI" id="CHEBI:90596"/>
        <dbReference type="ChEBI" id="CHEBI:90598"/>
        <dbReference type="EC" id="2.1.1.77"/>
    </reaction>
    <physiologicalReaction direction="left-to-right" evidence="7">
        <dbReference type="Rhea" id="RHEA:12706"/>
    </physiologicalReaction>
</comment>
<proteinExistence type="inferred from homology"/>
<dbReference type="EC" id="2.1.1.77" evidence="8"/>
<evidence type="ECO:0000256" key="7">
    <source>
        <dbReference type="ARBA" id="ARBA00035815"/>
    </source>
</evidence>
<organism evidence="9 10">
    <name type="scientific">Panagrellus redivivus</name>
    <name type="common">Microworm</name>
    <dbReference type="NCBI Taxonomy" id="6233"/>
    <lineage>
        <taxon>Eukaryota</taxon>
        <taxon>Metazoa</taxon>
        <taxon>Ecdysozoa</taxon>
        <taxon>Nematoda</taxon>
        <taxon>Chromadorea</taxon>
        <taxon>Rhabditida</taxon>
        <taxon>Tylenchina</taxon>
        <taxon>Panagrolaimomorpha</taxon>
        <taxon>Panagrolaimoidea</taxon>
        <taxon>Panagrolaimidae</taxon>
        <taxon>Panagrellus</taxon>
    </lineage>
</organism>
<keyword evidence="9" id="KW-1185">Reference proteome</keyword>
<comment type="similarity">
    <text evidence="2 8">Belongs to the methyltransferase superfamily. L-isoaspartyl/D-aspartyl protein methyltransferase family.</text>
</comment>
<dbReference type="NCBIfam" id="TIGR00080">
    <property type="entry name" value="pimt"/>
    <property type="match status" value="1"/>
</dbReference>
<keyword evidence="4 8" id="KW-0489">Methyltransferase</keyword>
<reference evidence="10" key="2">
    <citation type="submission" date="2020-10" db="UniProtKB">
        <authorList>
            <consortium name="WormBaseParasite"/>
        </authorList>
    </citation>
    <scope>IDENTIFICATION</scope>
</reference>
<protein>
    <recommendedName>
        <fullName evidence="8">Protein-L-isoaspartate O-methyltransferase</fullName>
        <ecNumber evidence="8">2.1.1.77</ecNumber>
    </recommendedName>
</protein>
<dbReference type="FunFam" id="3.40.50.150:FF:000027">
    <property type="entry name" value="Protein-L-isoaspartate O-methyltransferase"/>
    <property type="match status" value="1"/>
</dbReference>
<accession>A0A7E4WD98</accession>